<dbReference type="EC" id="2.7.1.24" evidence="5 6"/>
<reference evidence="7 8" key="1">
    <citation type="submission" date="2014-03" db="EMBL/GenBank/DDBJ databases">
        <authorList>
            <person name="Urmite Genomes U."/>
        </authorList>
    </citation>
    <scope>NUCLEOTIDE SEQUENCE [LARGE SCALE GENOMIC DNA]</scope>
    <source>
        <strain evidence="7 8">Vm-5</strain>
    </source>
</reference>
<dbReference type="EMBL" id="CCDP010000001">
    <property type="protein sequence ID" value="CDQ39344.1"/>
    <property type="molecule type" value="Genomic_DNA"/>
</dbReference>
<dbReference type="Proteomes" id="UP000028875">
    <property type="component" value="Unassembled WGS sequence"/>
</dbReference>
<dbReference type="eggNOG" id="COG0237">
    <property type="taxonomic scope" value="Bacteria"/>
</dbReference>
<keyword evidence="2 5" id="KW-0547">Nucleotide-binding</keyword>
<dbReference type="GO" id="GO:0004140">
    <property type="term" value="F:dephospho-CoA kinase activity"/>
    <property type="evidence" value="ECO:0007669"/>
    <property type="project" value="UniProtKB-UniRule"/>
</dbReference>
<dbReference type="AlphaFoldDB" id="A0A024QA28"/>
<evidence type="ECO:0000256" key="2">
    <source>
        <dbReference type="ARBA" id="ARBA00022741"/>
    </source>
</evidence>
<evidence type="ECO:0000313" key="7">
    <source>
        <dbReference type="EMBL" id="CDQ39344.1"/>
    </source>
</evidence>
<keyword evidence="5 7" id="KW-0418">Kinase</keyword>
<keyword evidence="5" id="KW-0963">Cytoplasm</keyword>
<evidence type="ECO:0000256" key="3">
    <source>
        <dbReference type="ARBA" id="ARBA00022840"/>
    </source>
</evidence>
<dbReference type="PANTHER" id="PTHR10695:SF46">
    <property type="entry name" value="BIFUNCTIONAL COENZYME A SYNTHASE-RELATED"/>
    <property type="match status" value="1"/>
</dbReference>
<comment type="subcellular location">
    <subcellularLocation>
        <location evidence="5">Cytoplasm</location>
    </subcellularLocation>
</comment>
<dbReference type="Gene3D" id="3.40.50.300">
    <property type="entry name" value="P-loop containing nucleotide triphosphate hydrolases"/>
    <property type="match status" value="1"/>
</dbReference>
<gene>
    <name evidence="5 7" type="primary">coaE</name>
    <name evidence="7" type="ORF">BN990_01639</name>
</gene>
<dbReference type="FunFam" id="3.40.50.300:FF:000485">
    <property type="entry name" value="Dephospho-CoA kinase CAB5"/>
    <property type="match status" value="1"/>
</dbReference>
<feature type="binding site" evidence="5">
    <location>
        <begin position="12"/>
        <end position="17"/>
    </location>
    <ligand>
        <name>ATP</name>
        <dbReference type="ChEBI" id="CHEBI:30616"/>
    </ligand>
</feature>
<accession>A0A024QA28</accession>
<dbReference type="PANTHER" id="PTHR10695">
    <property type="entry name" value="DEPHOSPHO-COA KINASE-RELATED"/>
    <property type="match status" value="1"/>
</dbReference>
<dbReference type="SUPFAM" id="SSF52540">
    <property type="entry name" value="P-loop containing nucleoside triphosphate hydrolases"/>
    <property type="match status" value="1"/>
</dbReference>
<keyword evidence="8" id="KW-1185">Reference proteome</keyword>
<evidence type="ECO:0000256" key="5">
    <source>
        <dbReference type="HAMAP-Rule" id="MF_00376"/>
    </source>
</evidence>
<organism evidence="7 8">
    <name type="scientific">Virgibacillus massiliensis</name>
    <dbReference type="NCBI Taxonomy" id="1462526"/>
    <lineage>
        <taxon>Bacteria</taxon>
        <taxon>Bacillati</taxon>
        <taxon>Bacillota</taxon>
        <taxon>Bacilli</taxon>
        <taxon>Bacillales</taxon>
        <taxon>Bacillaceae</taxon>
        <taxon>Virgibacillus</taxon>
    </lineage>
</organism>
<protein>
    <recommendedName>
        <fullName evidence="5 6">Dephospho-CoA kinase</fullName>
        <ecNumber evidence="5 6">2.7.1.24</ecNumber>
    </recommendedName>
    <alternativeName>
        <fullName evidence="5">Dephosphocoenzyme A kinase</fullName>
    </alternativeName>
</protein>
<dbReference type="STRING" id="1462526.BN990_01639"/>
<evidence type="ECO:0000256" key="4">
    <source>
        <dbReference type="ARBA" id="ARBA00022993"/>
    </source>
</evidence>
<keyword evidence="4 5" id="KW-0173">Coenzyme A biosynthesis</keyword>
<dbReference type="UniPathway" id="UPA00241">
    <property type="reaction ID" value="UER00356"/>
</dbReference>
<dbReference type="GO" id="GO:0005524">
    <property type="term" value="F:ATP binding"/>
    <property type="evidence" value="ECO:0007669"/>
    <property type="project" value="UniProtKB-UniRule"/>
</dbReference>
<comment type="similarity">
    <text evidence="1 5">Belongs to the CoaE family.</text>
</comment>
<reference evidence="8" key="2">
    <citation type="submission" date="2014-05" db="EMBL/GenBank/DDBJ databases">
        <title>Draft genome sequence of Virgibacillus massiliensis Vm-5.</title>
        <authorList>
            <person name="Khelaifia S."/>
            <person name="Croce O."/>
            <person name="Lagier J.C."/>
            <person name="Raoult D."/>
        </authorList>
    </citation>
    <scope>NUCLEOTIDE SEQUENCE [LARGE SCALE GENOMIC DNA]</scope>
    <source>
        <strain evidence="8">Vm-5</strain>
    </source>
</reference>
<evidence type="ECO:0000256" key="6">
    <source>
        <dbReference type="NCBIfam" id="TIGR00152"/>
    </source>
</evidence>
<keyword evidence="5" id="KW-0808">Transferase</keyword>
<dbReference type="Pfam" id="PF01121">
    <property type="entry name" value="CoaE"/>
    <property type="match status" value="1"/>
</dbReference>
<evidence type="ECO:0000313" key="8">
    <source>
        <dbReference type="Proteomes" id="UP000028875"/>
    </source>
</evidence>
<dbReference type="PROSITE" id="PS51219">
    <property type="entry name" value="DPCK"/>
    <property type="match status" value="1"/>
</dbReference>
<comment type="function">
    <text evidence="5">Catalyzes the phosphorylation of the 3'-hydroxyl group of dephosphocoenzyme A to form coenzyme A.</text>
</comment>
<dbReference type="HAMAP" id="MF_00376">
    <property type="entry name" value="Dephospho_CoA_kinase"/>
    <property type="match status" value="1"/>
</dbReference>
<dbReference type="OrthoDB" id="9812943at2"/>
<proteinExistence type="inferred from homology"/>
<dbReference type="RefSeq" id="WP_021290887.1">
    <property type="nucleotide sequence ID" value="NZ_BNER01000002.1"/>
</dbReference>
<dbReference type="InterPro" id="IPR027417">
    <property type="entry name" value="P-loop_NTPase"/>
</dbReference>
<comment type="catalytic activity">
    <reaction evidence="5">
        <text>3'-dephospho-CoA + ATP = ADP + CoA + H(+)</text>
        <dbReference type="Rhea" id="RHEA:18245"/>
        <dbReference type="ChEBI" id="CHEBI:15378"/>
        <dbReference type="ChEBI" id="CHEBI:30616"/>
        <dbReference type="ChEBI" id="CHEBI:57287"/>
        <dbReference type="ChEBI" id="CHEBI:57328"/>
        <dbReference type="ChEBI" id="CHEBI:456216"/>
        <dbReference type="EC" id="2.7.1.24"/>
    </reaction>
</comment>
<dbReference type="GO" id="GO:0005737">
    <property type="term" value="C:cytoplasm"/>
    <property type="evidence" value="ECO:0007669"/>
    <property type="project" value="UniProtKB-SubCell"/>
</dbReference>
<dbReference type="GO" id="GO:0015937">
    <property type="term" value="P:coenzyme A biosynthetic process"/>
    <property type="evidence" value="ECO:0007669"/>
    <property type="project" value="UniProtKB-UniRule"/>
</dbReference>
<comment type="caution">
    <text evidence="7">The sequence shown here is derived from an EMBL/GenBank/DDBJ whole genome shotgun (WGS) entry which is preliminary data.</text>
</comment>
<sequence length="199" mass="22596">MALIIGLTGSIATGKSTVSLMFDDFNIPVIDADKISREVVNPGEIAYEQIIETFGSHILREDKTLNREKLGDIVFNEETKRKQLNEIVHPAVRKKMLDRRDGYVKAGATCVVLDIPLLFESKLTTLVEKTIVVYVDEQVQLERLMKRNNYSEHEAKQRIASQMPVKAKAAMADAVINNNQTKYESYEQLERLLASWNVI</sequence>
<keyword evidence="3 5" id="KW-0067">ATP-binding</keyword>
<evidence type="ECO:0000256" key="1">
    <source>
        <dbReference type="ARBA" id="ARBA00009018"/>
    </source>
</evidence>
<dbReference type="CDD" id="cd02022">
    <property type="entry name" value="DPCK"/>
    <property type="match status" value="1"/>
</dbReference>
<dbReference type="NCBIfam" id="TIGR00152">
    <property type="entry name" value="dephospho-CoA kinase"/>
    <property type="match status" value="1"/>
</dbReference>
<comment type="pathway">
    <text evidence="5">Cofactor biosynthesis; coenzyme A biosynthesis; CoA from (R)-pantothenate: step 5/5.</text>
</comment>
<dbReference type="InterPro" id="IPR001977">
    <property type="entry name" value="Depp_CoAkinase"/>
</dbReference>
<name>A0A024QA28_9BACI</name>